<gene>
    <name evidence="11" type="ORF">DENIS_0169</name>
</gene>
<feature type="transmembrane region" description="Helical" evidence="8">
    <location>
        <begin position="456"/>
        <end position="475"/>
    </location>
</feature>
<evidence type="ECO:0000313" key="11">
    <source>
        <dbReference type="EMBL" id="GBC59233.1"/>
    </source>
</evidence>
<evidence type="ECO:0000256" key="7">
    <source>
        <dbReference type="SAM" id="MobiDB-lite"/>
    </source>
</evidence>
<organism evidence="11 12">
    <name type="scientific">Desulfonema ishimotonii</name>
    <dbReference type="NCBI Taxonomy" id="45657"/>
    <lineage>
        <taxon>Bacteria</taxon>
        <taxon>Pseudomonadati</taxon>
        <taxon>Thermodesulfobacteriota</taxon>
        <taxon>Desulfobacteria</taxon>
        <taxon>Desulfobacterales</taxon>
        <taxon>Desulfococcaceae</taxon>
        <taxon>Desulfonema</taxon>
    </lineage>
</organism>
<evidence type="ECO:0000256" key="1">
    <source>
        <dbReference type="ARBA" id="ARBA00004651"/>
    </source>
</evidence>
<keyword evidence="12" id="KW-1185">Reference proteome</keyword>
<dbReference type="Pfam" id="PF02706">
    <property type="entry name" value="Wzz"/>
    <property type="match status" value="1"/>
</dbReference>
<protein>
    <recommendedName>
        <fullName evidence="13">Lipopolysaccharide biosynthesis protein</fullName>
    </recommendedName>
</protein>
<dbReference type="EMBL" id="BEXT01000001">
    <property type="protein sequence ID" value="GBC59233.1"/>
    <property type="molecule type" value="Genomic_DNA"/>
</dbReference>
<evidence type="ECO:0000256" key="4">
    <source>
        <dbReference type="ARBA" id="ARBA00022989"/>
    </source>
</evidence>
<dbReference type="Pfam" id="PF13807">
    <property type="entry name" value="GNVR"/>
    <property type="match status" value="1"/>
</dbReference>
<comment type="caution">
    <text evidence="11">The sequence shown here is derived from an EMBL/GenBank/DDBJ whole genome shotgun (WGS) entry which is preliminary data.</text>
</comment>
<accession>A0A401FQH2</accession>
<feature type="transmembrane region" description="Helical" evidence="8">
    <location>
        <begin position="24"/>
        <end position="42"/>
    </location>
</feature>
<evidence type="ECO:0000259" key="10">
    <source>
        <dbReference type="Pfam" id="PF13807"/>
    </source>
</evidence>
<evidence type="ECO:0000259" key="9">
    <source>
        <dbReference type="Pfam" id="PF02706"/>
    </source>
</evidence>
<dbReference type="GO" id="GO:0004713">
    <property type="term" value="F:protein tyrosine kinase activity"/>
    <property type="evidence" value="ECO:0007669"/>
    <property type="project" value="TreeGrafter"/>
</dbReference>
<reference evidence="12" key="2">
    <citation type="submission" date="2019-01" db="EMBL/GenBank/DDBJ databases">
        <title>Genome sequence of Desulfonema ishimotonii strain Tokyo 01.</title>
        <authorList>
            <person name="Fukui M."/>
        </authorList>
    </citation>
    <scope>NUCLEOTIDE SEQUENCE [LARGE SCALE GENOMIC DNA]</scope>
    <source>
        <strain evidence="12">Tokyo 01</strain>
    </source>
</reference>
<dbReference type="PANTHER" id="PTHR32309:SF13">
    <property type="entry name" value="FERRIC ENTEROBACTIN TRANSPORT PROTEIN FEPE"/>
    <property type="match status" value="1"/>
</dbReference>
<comment type="subcellular location">
    <subcellularLocation>
        <location evidence="1">Cell membrane</location>
        <topology evidence="1">Multi-pass membrane protein</topology>
    </subcellularLocation>
</comment>
<reference evidence="12" key="1">
    <citation type="submission" date="2017-11" db="EMBL/GenBank/DDBJ databases">
        <authorList>
            <person name="Watanabe M."/>
            <person name="Kojima H."/>
        </authorList>
    </citation>
    <scope>NUCLEOTIDE SEQUENCE [LARGE SCALE GENOMIC DNA]</scope>
    <source>
        <strain evidence="12">Tokyo 01</strain>
    </source>
</reference>
<feature type="domain" description="Polysaccharide chain length determinant N-terminal" evidence="9">
    <location>
        <begin position="16"/>
        <end position="96"/>
    </location>
</feature>
<evidence type="ECO:0000256" key="6">
    <source>
        <dbReference type="SAM" id="Coils"/>
    </source>
</evidence>
<dbReference type="RefSeq" id="WP_124326761.1">
    <property type="nucleotide sequence ID" value="NZ_BEXT01000001.1"/>
</dbReference>
<dbReference type="InterPro" id="IPR003856">
    <property type="entry name" value="LPS_length_determ_N"/>
</dbReference>
<evidence type="ECO:0008006" key="13">
    <source>
        <dbReference type="Google" id="ProtNLM"/>
    </source>
</evidence>
<keyword evidence="2" id="KW-1003">Cell membrane</keyword>
<dbReference type="PANTHER" id="PTHR32309">
    <property type="entry name" value="TYROSINE-PROTEIN KINASE"/>
    <property type="match status" value="1"/>
</dbReference>
<feature type="compositionally biased region" description="Basic and acidic residues" evidence="7">
    <location>
        <begin position="317"/>
        <end position="335"/>
    </location>
</feature>
<feature type="domain" description="Tyrosine-protein kinase G-rich" evidence="10">
    <location>
        <begin position="396"/>
        <end position="473"/>
    </location>
</feature>
<name>A0A401FQH2_9BACT</name>
<feature type="region of interest" description="Disordered" evidence="7">
    <location>
        <begin position="317"/>
        <end position="346"/>
    </location>
</feature>
<evidence type="ECO:0000256" key="3">
    <source>
        <dbReference type="ARBA" id="ARBA00022692"/>
    </source>
</evidence>
<sequence length="476" mass="54826">MDENNVNILTKVDYYVQLVLKRRWLIILPFCLSMCVGIYLALTLPEKYSASNLILVVPKSVPDKYVPTLQASDTGQRINTIKQQIMSRTNLEKIIERFNLYSEPKYRNWFVEDKIGHMRRNTAVKVTKSGQGIESFRIVFAGKNPKIVMGIANRLAETFIDESVKIIQIEVMETNKFLQDELDELRGRLEKIEIAIQKYRKQNMGNLPEELSSNLKMIESLQLQLSEKQQDLRDAKNRLVELENRFSAINLSEESDPLLVQVSSPSALPPDKEPSDLEKLQATLASLQLRYTDRHPDIIRLKSIIENLEAAQKEMLPENIKTESGETPEAERPDAEETQIANRKKKKTSLFDKARFDIATQREATFREINMYNADIAKIEKMMSEYQKRVEKTPKTEHSLMAKQRDYENLQRTYKNLLDRKLESDFAVNMEKKQKGQKFQVIDTARLPQKPISPNIMMIFAGCLVVGLGVGGASFF</sequence>
<keyword evidence="5 8" id="KW-0472">Membrane</keyword>
<feature type="coiled-coil region" evidence="6">
    <location>
        <begin position="369"/>
        <end position="420"/>
    </location>
</feature>
<evidence type="ECO:0000256" key="5">
    <source>
        <dbReference type="ARBA" id="ARBA00023136"/>
    </source>
</evidence>
<proteinExistence type="predicted"/>
<dbReference type="Proteomes" id="UP000288096">
    <property type="component" value="Unassembled WGS sequence"/>
</dbReference>
<evidence type="ECO:0000313" key="12">
    <source>
        <dbReference type="Proteomes" id="UP000288096"/>
    </source>
</evidence>
<dbReference type="AlphaFoldDB" id="A0A401FQH2"/>
<dbReference type="OrthoDB" id="9795292at2"/>
<evidence type="ECO:0000256" key="2">
    <source>
        <dbReference type="ARBA" id="ARBA00022475"/>
    </source>
</evidence>
<keyword evidence="4 8" id="KW-1133">Transmembrane helix</keyword>
<keyword evidence="6" id="KW-0175">Coiled coil</keyword>
<keyword evidence="3 8" id="KW-0812">Transmembrane</keyword>
<dbReference type="GO" id="GO:0005886">
    <property type="term" value="C:plasma membrane"/>
    <property type="evidence" value="ECO:0007669"/>
    <property type="project" value="UniProtKB-SubCell"/>
</dbReference>
<dbReference type="InterPro" id="IPR050445">
    <property type="entry name" value="Bact_polysacc_biosynth/exp"/>
</dbReference>
<dbReference type="InterPro" id="IPR032807">
    <property type="entry name" value="GNVR"/>
</dbReference>
<feature type="coiled-coil region" evidence="6">
    <location>
        <begin position="175"/>
        <end position="252"/>
    </location>
</feature>
<evidence type="ECO:0000256" key="8">
    <source>
        <dbReference type="SAM" id="Phobius"/>
    </source>
</evidence>